<keyword evidence="3" id="KW-0449">Lipoprotein</keyword>
<dbReference type="PANTHER" id="PTHR30329">
    <property type="entry name" value="STATOR ELEMENT OF FLAGELLAR MOTOR COMPLEX"/>
    <property type="match status" value="1"/>
</dbReference>
<reference evidence="3 4" key="1">
    <citation type="submission" date="2018-03" db="EMBL/GenBank/DDBJ databases">
        <authorList>
            <person name="Keele B.F."/>
        </authorList>
    </citation>
    <scope>NUCLEOTIDE SEQUENCE [LARGE SCALE GENOMIC DNA]</scope>
    <source>
        <strain evidence="3 4">CECT 8599</strain>
    </source>
</reference>
<organism evidence="3 4">
    <name type="scientific">Ascidiaceihabitans donghaensis</name>
    <dbReference type="NCBI Taxonomy" id="1510460"/>
    <lineage>
        <taxon>Bacteria</taxon>
        <taxon>Pseudomonadati</taxon>
        <taxon>Pseudomonadota</taxon>
        <taxon>Alphaproteobacteria</taxon>
        <taxon>Rhodobacterales</taxon>
        <taxon>Paracoccaceae</taxon>
        <taxon>Ascidiaceihabitans</taxon>
    </lineage>
</organism>
<keyword evidence="1" id="KW-0472">Membrane</keyword>
<feature type="domain" description="OmpA-like" evidence="2">
    <location>
        <begin position="143"/>
        <end position="260"/>
    </location>
</feature>
<sequence length="392" mass="40661">MIKDMLTKNLPWAAPVVAIGLAASGVFDRGENAEPQQVQSTANVAAPAAAVVQPQPAQVAATTSVVTDENEVSQTSNLATSFNSLTAAGVLDQSVVTEPAQPTQVAAVEPAPAAPRQPSLDDDPAGFFAAAQAKLAAKTSCYEDLRNLTEQARVYFPSGGLTGGERGMGQARLIGLVAQECPGVQIIVEGHSDPSGDPDVNLRLSRQRAEAIVARVAASGINTSNFIVKGMGQSVPSTVRGPKPASFYDRRVEFDVVQTRVSATLNSAAPRPLAPCVAQLKDAVSQVKVFYAPRSITSSASDMQAALNLAIKASACPQARLRVVGQHTDQEGAGETPATGRLRAAALMSALVGQGIESTQVIIAAPSWSQTDPDQPGLSSSRIDFDVIVDEG</sequence>
<dbReference type="InterPro" id="IPR006665">
    <property type="entry name" value="OmpA-like"/>
</dbReference>
<dbReference type="Gene3D" id="3.30.1330.60">
    <property type="entry name" value="OmpA-like domain"/>
    <property type="match status" value="1"/>
</dbReference>
<name>A0A2R8BE18_9RHOB</name>
<dbReference type="PROSITE" id="PS51123">
    <property type="entry name" value="OMPA_2"/>
    <property type="match status" value="1"/>
</dbReference>
<dbReference type="SUPFAM" id="SSF103088">
    <property type="entry name" value="OmpA-like"/>
    <property type="match status" value="1"/>
</dbReference>
<keyword evidence="4" id="KW-1185">Reference proteome</keyword>
<dbReference type="Proteomes" id="UP000244880">
    <property type="component" value="Unassembled WGS sequence"/>
</dbReference>
<dbReference type="GO" id="GO:0016020">
    <property type="term" value="C:membrane"/>
    <property type="evidence" value="ECO:0007669"/>
    <property type="project" value="UniProtKB-UniRule"/>
</dbReference>
<dbReference type="InterPro" id="IPR036737">
    <property type="entry name" value="OmpA-like_sf"/>
</dbReference>
<evidence type="ECO:0000256" key="1">
    <source>
        <dbReference type="PROSITE-ProRule" id="PRU00473"/>
    </source>
</evidence>
<dbReference type="AlphaFoldDB" id="A0A2R8BE18"/>
<dbReference type="Pfam" id="PF00691">
    <property type="entry name" value="OmpA"/>
    <property type="match status" value="1"/>
</dbReference>
<gene>
    <name evidence="3" type="primary">yiaD_3</name>
    <name evidence="3" type="ORF">ASD8599_02004</name>
</gene>
<proteinExistence type="predicted"/>
<dbReference type="EMBL" id="OMOR01000001">
    <property type="protein sequence ID" value="SPH21253.1"/>
    <property type="molecule type" value="Genomic_DNA"/>
</dbReference>
<dbReference type="PANTHER" id="PTHR30329:SF21">
    <property type="entry name" value="LIPOPROTEIN YIAD-RELATED"/>
    <property type="match status" value="1"/>
</dbReference>
<evidence type="ECO:0000259" key="2">
    <source>
        <dbReference type="PROSITE" id="PS51123"/>
    </source>
</evidence>
<evidence type="ECO:0000313" key="4">
    <source>
        <dbReference type="Proteomes" id="UP000244880"/>
    </source>
</evidence>
<dbReference type="InterPro" id="IPR050330">
    <property type="entry name" value="Bact_OuterMem_StrucFunc"/>
</dbReference>
<protein>
    <submittedName>
        <fullName evidence="3">Putative lipoprotein YiaD</fullName>
    </submittedName>
</protein>
<evidence type="ECO:0000313" key="3">
    <source>
        <dbReference type="EMBL" id="SPH21253.1"/>
    </source>
</evidence>
<dbReference type="CDD" id="cd07185">
    <property type="entry name" value="OmpA_C-like"/>
    <property type="match status" value="1"/>
</dbReference>
<accession>A0A2R8BE18</accession>